<gene>
    <name evidence="4" type="ORF">ACFY35_46840</name>
</gene>
<evidence type="ECO:0000313" key="5">
    <source>
        <dbReference type="Proteomes" id="UP001602245"/>
    </source>
</evidence>
<dbReference type="GO" id="GO:0016787">
    <property type="term" value="F:hydrolase activity"/>
    <property type="evidence" value="ECO:0007669"/>
    <property type="project" value="UniProtKB-KW"/>
</dbReference>
<keyword evidence="5" id="KW-1185">Reference proteome</keyword>
<dbReference type="EMBL" id="JBIAZU010000009">
    <property type="protein sequence ID" value="MFF5296997.1"/>
    <property type="molecule type" value="Genomic_DNA"/>
</dbReference>
<accession>A0ABW6WUQ3</accession>
<proteinExistence type="predicted"/>
<dbReference type="InterPro" id="IPR006311">
    <property type="entry name" value="TAT_signal"/>
</dbReference>
<organism evidence="4 5">
    <name type="scientific">Paractinoplanes globisporus</name>
    <dbReference type="NCBI Taxonomy" id="113565"/>
    <lineage>
        <taxon>Bacteria</taxon>
        <taxon>Bacillati</taxon>
        <taxon>Actinomycetota</taxon>
        <taxon>Actinomycetes</taxon>
        <taxon>Micromonosporales</taxon>
        <taxon>Micromonosporaceae</taxon>
        <taxon>Paractinoplanes</taxon>
    </lineage>
</organism>
<comment type="caution">
    <text evidence="4">The sequence shown here is derived from an EMBL/GenBank/DDBJ whole genome shotgun (WGS) entry which is preliminary data.</text>
</comment>
<dbReference type="RefSeq" id="WP_020515864.1">
    <property type="nucleotide sequence ID" value="NZ_JBIAZU010000009.1"/>
</dbReference>
<sequence length="364" mass="39485">METLSRRSFTSAALAVIAAVPLGLADRAAAAPARLRLPAPTGPFPIGTRELHLVDRARGRELMASVWYPARDIRRHPVVPWMRPAVLRELLVSAGFAADAVLSPLTAGHAGAPVLRPSRERLPIVVFSHGAHDHRADTTVTVQELASHGYAVITVDHTDDAFVEFPDGRVLVPSEDPAKSLGPDDFAADIRFVLDHLDDIGGGALDPGRIGMFGWSKGGTATVHLMFADRRIRAGVSLDGPMEPAVAGELDRPLMMMTAEFTRAAEPAVAALWSQLRGWRLNVQADGAVHRSYTDYQALLPQLARVIGMSDDELRGWIGTLDPGRAVTIQQAYPLAFFDRHLRHRPSRLLSGPSPAFPEVTYLP</sequence>
<dbReference type="InterPro" id="IPR029058">
    <property type="entry name" value="AB_hydrolase_fold"/>
</dbReference>
<dbReference type="Gene3D" id="3.40.50.1820">
    <property type="entry name" value="alpha/beta hydrolase"/>
    <property type="match status" value="1"/>
</dbReference>
<dbReference type="Pfam" id="PF03403">
    <property type="entry name" value="PAF-AH_p_II"/>
    <property type="match status" value="2"/>
</dbReference>
<evidence type="ECO:0000256" key="2">
    <source>
        <dbReference type="ARBA" id="ARBA00022963"/>
    </source>
</evidence>
<evidence type="ECO:0000313" key="4">
    <source>
        <dbReference type="EMBL" id="MFF5296997.1"/>
    </source>
</evidence>
<reference evidence="4 5" key="1">
    <citation type="submission" date="2024-10" db="EMBL/GenBank/DDBJ databases">
        <title>The Natural Products Discovery Center: Release of the First 8490 Sequenced Strains for Exploring Actinobacteria Biosynthetic Diversity.</title>
        <authorList>
            <person name="Kalkreuter E."/>
            <person name="Kautsar S.A."/>
            <person name="Yang D."/>
            <person name="Bader C.D."/>
            <person name="Teijaro C.N."/>
            <person name="Fluegel L."/>
            <person name="Davis C.M."/>
            <person name="Simpson J.R."/>
            <person name="Lauterbach L."/>
            <person name="Steele A.D."/>
            <person name="Gui C."/>
            <person name="Meng S."/>
            <person name="Li G."/>
            <person name="Viehrig K."/>
            <person name="Ye F."/>
            <person name="Su P."/>
            <person name="Kiefer A.F."/>
            <person name="Nichols A."/>
            <person name="Cepeda A.J."/>
            <person name="Yan W."/>
            <person name="Fan B."/>
            <person name="Jiang Y."/>
            <person name="Adhikari A."/>
            <person name="Zheng C.-J."/>
            <person name="Schuster L."/>
            <person name="Cowan T.M."/>
            <person name="Smanski M.J."/>
            <person name="Chevrette M.G."/>
            <person name="De Carvalho L.P.S."/>
            <person name="Shen B."/>
        </authorList>
    </citation>
    <scope>NUCLEOTIDE SEQUENCE [LARGE SCALE GENOMIC DNA]</scope>
    <source>
        <strain evidence="4 5">NPDC000087</strain>
    </source>
</reference>
<keyword evidence="1 4" id="KW-0378">Hydrolase</keyword>
<protein>
    <submittedName>
        <fullName evidence="4">Alpha/beta hydrolase family protein</fullName>
    </submittedName>
</protein>
<dbReference type="PROSITE" id="PS51318">
    <property type="entry name" value="TAT"/>
    <property type="match status" value="1"/>
</dbReference>
<evidence type="ECO:0000256" key="1">
    <source>
        <dbReference type="ARBA" id="ARBA00022801"/>
    </source>
</evidence>
<dbReference type="PANTHER" id="PTHR10272:SF0">
    <property type="entry name" value="PLATELET-ACTIVATING FACTOR ACETYLHYDROLASE"/>
    <property type="match status" value="1"/>
</dbReference>
<dbReference type="PANTHER" id="PTHR10272">
    <property type="entry name" value="PLATELET-ACTIVATING FACTOR ACETYLHYDROLASE"/>
    <property type="match status" value="1"/>
</dbReference>
<keyword evidence="3" id="KW-0443">Lipid metabolism</keyword>
<dbReference type="SUPFAM" id="SSF53474">
    <property type="entry name" value="alpha/beta-Hydrolases"/>
    <property type="match status" value="1"/>
</dbReference>
<name>A0ABW6WUQ3_9ACTN</name>
<keyword evidence="2" id="KW-0442">Lipid degradation</keyword>
<dbReference type="Proteomes" id="UP001602245">
    <property type="component" value="Unassembled WGS sequence"/>
</dbReference>
<evidence type="ECO:0000256" key="3">
    <source>
        <dbReference type="ARBA" id="ARBA00023098"/>
    </source>
</evidence>